<evidence type="ECO:0000313" key="2">
    <source>
        <dbReference type="Proteomes" id="UP001519921"/>
    </source>
</evidence>
<dbReference type="Proteomes" id="UP001519921">
    <property type="component" value="Unassembled WGS sequence"/>
</dbReference>
<proteinExistence type="predicted"/>
<gene>
    <name evidence="1" type="ORF">KYD98_02645</name>
</gene>
<dbReference type="EMBL" id="JAHXPT010000002">
    <property type="protein sequence ID" value="MBW6408979.1"/>
    <property type="molecule type" value="Genomic_DNA"/>
</dbReference>
<keyword evidence="2" id="KW-1185">Reference proteome</keyword>
<protein>
    <submittedName>
        <fullName evidence="1">Uncharacterized protein</fullName>
    </submittedName>
</protein>
<sequence>MKVEILMKSGNVYIQEMDKAKDIQDVYVQLHLNYDGLMILDNNTIINLSEVAEVKIINNDNKSTKEQDFNISLNVNLHVDIDEVMKGLTEKLKAFNKERNMVI</sequence>
<dbReference type="RefSeq" id="WP_219778042.1">
    <property type="nucleotide sequence ID" value="NZ_JAHXPT010000002.1"/>
</dbReference>
<comment type="caution">
    <text evidence="1">The sequence shown here is derived from an EMBL/GenBank/DDBJ whole genome shotgun (WGS) entry which is preliminary data.</text>
</comment>
<name>A0ABS7AK81_9CLOT</name>
<organism evidence="1 2">
    <name type="scientific">Clostridium weizhouense</name>
    <dbReference type="NCBI Taxonomy" id="2859781"/>
    <lineage>
        <taxon>Bacteria</taxon>
        <taxon>Bacillati</taxon>
        <taxon>Bacillota</taxon>
        <taxon>Clostridia</taxon>
        <taxon>Eubacteriales</taxon>
        <taxon>Clostridiaceae</taxon>
        <taxon>Clostridium</taxon>
    </lineage>
</organism>
<reference evidence="1 2" key="1">
    <citation type="submission" date="2021-07" db="EMBL/GenBank/DDBJ databases">
        <title>Clostridium weizhouense sp. nov., an anaerobic bacterium isolated from activated sludge of Petroleum wastewater.</title>
        <authorList>
            <person name="Li Q."/>
        </authorList>
    </citation>
    <scope>NUCLEOTIDE SEQUENCE [LARGE SCALE GENOMIC DNA]</scope>
    <source>
        <strain evidence="1 2">YB-6</strain>
    </source>
</reference>
<accession>A0ABS7AK81</accession>
<evidence type="ECO:0000313" key="1">
    <source>
        <dbReference type="EMBL" id="MBW6408979.1"/>
    </source>
</evidence>